<dbReference type="EMBL" id="AP025591">
    <property type="protein sequence ID" value="BDG04358.1"/>
    <property type="molecule type" value="Genomic_DNA"/>
</dbReference>
<keyword evidence="3" id="KW-0472">Membrane</keyword>
<evidence type="ECO:0000256" key="1">
    <source>
        <dbReference type="ARBA" id="ARBA00010690"/>
    </source>
</evidence>
<feature type="transmembrane region" description="Helical" evidence="3">
    <location>
        <begin position="130"/>
        <end position="154"/>
    </location>
</feature>
<dbReference type="Proteomes" id="UP001162891">
    <property type="component" value="Chromosome"/>
</dbReference>
<dbReference type="PANTHER" id="PTHR30531">
    <property type="entry name" value="FLAGELLAR BIOSYNTHETIC PROTEIN FLHB"/>
    <property type="match status" value="1"/>
</dbReference>
<accession>A0ABM7WXV6</accession>
<dbReference type="PRINTS" id="PR00950">
    <property type="entry name" value="TYPE3IMSPROT"/>
</dbReference>
<dbReference type="RefSeq" id="WP_248352717.1">
    <property type="nucleotide sequence ID" value="NZ_AP025591.1"/>
</dbReference>
<feature type="compositionally biased region" description="Basic and acidic residues" evidence="2">
    <location>
        <begin position="1"/>
        <end position="22"/>
    </location>
</feature>
<evidence type="ECO:0000313" key="4">
    <source>
        <dbReference type="EMBL" id="BDG04358.1"/>
    </source>
</evidence>
<protein>
    <recommendedName>
        <fullName evidence="6">Type III secretion exporter</fullName>
    </recommendedName>
</protein>
<comment type="similarity">
    <text evidence="1">Belongs to the type III secretion exporter family.</text>
</comment>
<evidence type="ECO:0000256" key="2">
    <source>
        <dbReference type="SAM" id="MobiDB-lite"/>
    </source>
</evidence>
<dbReference type="Pfam" id="PF01312">
    <property type="entry name" value="Bac_export_2"/>
    <property type="match status" value="1"/>
</dbReference>
<feature type="transmembrane region" description="Helical" evidence="3">
    <location>
        <begin position="78"/>
        <end position="109"/>
    </location>
</feature>
<proteinExistence type="inferred from homology"/>
<dbReference type="PANTHER" id="PTHR30531:SF12">
    <property type="entry name" value="FLAGELLAR BIOSYNTHETIC PROTEIN FLHB"/>
    <property type="match status" value="1"/>
</dbReference>
<dbReference type="Gene3D" id="3.40.1690.10">
    <property type="entry name" value="secretion proteins EscU"/>
    <property type="match status" value="1"/>
</dbReference>
<feature type="region of interest" description="Disordered" evidence="2">
    <location>
        <begin position="215"/>
        <end position="238"/>
    </location>
</feature>
<feature type="transmembrane region" description="Helical" evidence="3">
    <location>
        <begin position="174"/>
        <end position="204"/>
    </location>
</feature>
<keyword evidence="5" id="KW-1185">Reference proteome</keyword>
<feature type="region of interest" description="Disordered" evidence="2">
    <location>
        <begin position="1"/>
        <end position="25"/>
    </location>
</feature>
<dbReference type="SUPFAM" id="SSF160544">
    <property type="entry name" value="EscU C-terminal domain-like"/>
    <property type="match status" value="1"/>
</dbReference>
<feature type="compositionally biased region" description="Basic and acidic residues" evidence="2">
    <location>
        <begin position="215"/>
        <end position="233"/>
    </location>
</feature>
<organism evidence="4 5">
    <name type="scientific">Anaeromyxobacter oryzae</name>
    <dbReference type="NCBI Taxonomy" id="2918170"/>
    <lineage>
        <taxon>Bacteria</taxon>
        <taxon>Pseudomonadati</taxon>
        <taxon>Myxococcota</taxon>
        <taxon>Myxococcia</taxon>
        <taxon>Myxococcales</taxon>
        <taxon>Cystobacterineae</taxon>
        <taxon>Anaeromyxobacteraceae</taxon>
        <taxon>Anaeromyxobacter</taxon>
    </lineage>
</organism>
<reference evidence="5" key="1">
    <citation type="journal article" date="2022" name="Int. J. Syst. Evol. Microbiol.">
        <title>Anaeromyxobacter oryzae sp. nov., Anaeromyxobacter diazotrophicus sp. nov. and Anaeromyxobacter paludicola sp. nov., isolated from paddy soils.</title>
        <authorList>
            <person name="Itoh H."/>
            <person name="Xu Z."/>
            <person name="Mise K."/>
            <person name="Masuda Y."/>
            <person name="Ushijima N."/>
            <person name="Hayakawa C."/>
            <person name="Shiratori Y."/>
            <person name="Senoo K."/>
        </authorList>
    </citation>
    <scope>NUCLEOTIDE SEQUENCE [LARGE SCALE GENOMIC DNA]</scope>
    <source>
        <strain evidence="5">Red232</strain>
    </source>
</reference>
<sequence length="344" mass="35843">MSGNRTEEPTPRRLREARRRGDVGGSRELTGAAALAGGLLALAAAGPAIASGLAARLRGALAGAVSGGADPGAALRDAALAVLALSLPACAGALAAATLAGGLQSGWNLSLEALRPRLDRIDPARGLRRLFSGAQLAAAGLGVVKAAALGAVAWSWARTAWPSLAALPRLDAPVLWRILPLLGGLGARLAAAAALLGLADLALARRRHRRGLRMTREEVRREHRDDEGDPTHRAERRRRHRALLDAGPVSRATVVVVNPTHVAVALRHDRAVDDAPHVVAKGTGREAARIRSAARRAGVPIVRDVALARALHRLAEVGDEIPEELYEAAAVVLAHLYGLEEVPT</sequence>
<evidence type="ECO:0000313" key="5">
    <source>
        <dbReference type="Proteomes" id="UP001162891"/>
    </source>
</evidence>
<gene>
    <name evidence="4" type="ORF">AMOR_33540</name>
</gene>
<dbReference type="InterPro" id="IPR029025">
    <property type="entry name" value="T3SS_substrate_exporter_C"/>
</dbReference>
<evidence type="ECO:0008006" key="6">
    <source>
        <dbReference type="Google" id="ProtNLM"/>
    </source>
</evidence>
<name>A0ABM7WXV6_9BACT</name>
<keyword evidence="3" id="KW-1133">Transmembrane helix</keyword>
<keyword evidence="3" id="KW-0812">Transmembrane</keyword>
<evidence type="ECO:0000256" key="3">
    <source>
        <dbReference type="SAM" id="Phobius"/>
    </source>
</evidence>
<dbReference type="InterPro" id="IPR006135">
    <property type="entry name" value="T3SS_substrate_exporter"/>
</dbReference>